<evidence type="ECO:0000256" key="1">
    <source>
        <dbReference type="ARBA" id="ARBA00008072"/>
    </source>
</evidence>
<dbReference type="GO" id="GO:0016651">
    <property type="term" value="F:oxidoreductase activity, acting on NAD(P)H"/>
    <property type="evidence" value="ECO:0007669"/>
    <property type="project" value="InterPro"/>
</dbReference>
<reference evidence="4 5" key="1">
    <citation type="journal article" date="2018" name="Mycol. Prog.">
        <title>Coniella lustricola, a new species from submerged detritus.</title>
        <authorList>
            <person name="Raudabaugh D.B."/>
            <person name="Iturriaga T."/>
            <person name="Carver A."/>
            <person name="Mondo S."/>
            <person name="Pangilinan J."/>
            <person name="Lipzen A."/>
            <person name="He G."/>
            <person name="Amirebrahimi M."/>
            <person name="Grigoriev I.V."/>
            <person name="Miller A.N."/>
        </authorList>
    </citation>
    <scope>NUCLEOTIDE SEQUENCE [LARGE SCALE GENOMIC DNA]</scope>
    <source>
        <strain evidence="4 5">B22-T-1</strain>
    </source>
</reference>
<evidence type="ECO:0000313" key="5">
    <source>
        <dbReference type="Proteomes" id="UP000241462"/>
    </source>
</evidence>
<dbReference type="SMART" id="SM00829">
    <property type="entry name" value="PKS_ER"/>
    <property type="match status" value="1"/>
</dbReference>
<dbReference type="EMBL" id="KZ678408">
    <property type="protein sequence ID" value="PSR92243.1"/>
    <property type="molecule type" value="Genomic_DNA"/>
</dbReference>
<dbReference type="InterPro" id="IPR013149">
    <property type="entry name" value="ADH-like_C"/>
</dbReference>
<dbReference type="STRING" id="2025994.A0A2T3AD54"/>
<name>A0A2T3AD54_9PEZI</name>
<dbReference type="Pfam" id="PF08240">
    <property type="entry name" value="ADH_N"/>
    <property type="match status" value="1"/>
</dbReference>
<dbReference type="PANTHER" id="PTHR45348">
    <property type="entry name" value="HYPOTHETICAL OXIDOREDUCTASE (EUROFUNG)"/>
    <property type="match status" value="1"/>
</dbReference>
<evidence type="ECO:0000259" key="3">
    <source>
        <dbReference type="SMART" id="SM00829"/>
    </source>
</evidence>
<organism evidence="4 5">
    <name type="scientific">Coniella lustricola</name>
    <dbReference type="NCBI Taxonomy" id="2025994"/>
    <lineage>
        <taxon>Eukaryota</taxon>
        <taxon>Fungi</taxon>
        <taxon>Dikarya</taxon>
        <taxon>Ascomycota</taxon>
        <taxon>Pezizomycotina</taxon>
        <taxon>Sordariomycetes</taxon>
        <taxon>Sordariomycetidae</taxon>
        <taxon>Diaporthales</taxon>
        <taxon>Schizoparmaceae</taxon>
        <taxon>Coniella</taxon>
    </lineage>
</organism>
<dbReference type="InParanoid" id="A0A2T3AD54"/>
<comment type="similarity">
    <text evidence="1">Belongs to the zinc-containing alcohol dehydrogenase family.</text>
</comment>
<dbReference type="PANTHER" id="PTHR45348:SF3">
    <property type="entry name" value="ENOYL REDUCTASE (ER) DOMAIN-CONTAINING PROTEIN"/>
    <property type="match status" value="1"/>
</dbReference>
<gene>
    <name evidence="4" type="ORF">BD289DRAFT_429046</name>
</gene>
<dbReference type="OrthoDB" id="9992527at2759"/>
<dbReference type="InterPro" id="IPR011032">
    <property type="entry name" value="GroES-like_sf"/>
</dbReference>
<evidence type="ECO:0000256" key="2">
    <source>
        <dbReference type="ARBA" id="ARBA00023002"/>
    </source>
</evidence>
<keyword evidence="5" id="KW-1185">Reference proteome</keyword>
<evidence type="ECO:0000313" key="4">
    <source>
        <dbReference type="EMBL" id="PSR92243.1"/>
    </source>
</evidence>
<dbReference type="SUPFAM" id="SSF51735">
    <property type="entry name" value="NAD(P)-binding Rossmann-fold domains"/>
    <property type="match status" value="1"/>
</dbReference>
<sequence>MDPITTEKHSAVAVIRPRASLRIIEVDTVAPSDGEILIRVEWTASTPLNLHNADGGLLITPPYIMSGDFAGTVVAVGDLSSSNLSQATCNLKVGDQVFGFAYAKQEHRPQQEYITIPAYLCSKLPKGLKPQEAVTVPSNFVTAMHTITTDLGLALPWPRPKDWTPKESQRNAPILVWGAGSSVGHYSLQVLKFWGYRRVIAVASARHHSRLRRLGASVLFDYGQVDVIAQIKERYEHIPYFIDCIGSVQGTLTPLSKIAGSGSVVAVMLPVIVAHASAAEAPEYEMDVSKVLAGQWQQGVELRGVRTHFYTQNDLFKYHLQPEIMPELLAQGSIEVNKQRLVEGESLLVRAEKALGLLREGQVRGEKLIWRVAE</sequence>
<dbReference type="Gene3D" id="3.40.50.720">
    <property type="entry name" value="NAD(P)-binding Rossmann-like Domain"/>
    <property type="match status" value="1"/>
</dbReference>
<dbReference type="InterPro" id="IPR047122">
    <property type="entry name" value="Trans-enoyl_RdTase-like"/>
</dbReference>
<protein>
    <submittedName>
        <fullName evidence="4">Chaperonin 10-like protein</fullName>
    </submittedName>
</protein>
<accession>A0A2T3AD54</accession>
<dbReference type="InterPro" id="IPR013154">
    <property type="entry name" value="ADH-like_N"/>
</dbReference>
<proteinExistence type="inferred from homology"/>
<dbReference type="SUPFAM" id="SSF50129">
    <property type="entry name" value="GroES-like"/>
    <property type="match status" value="1"/>
</dbReference>
<dbReference type="InterPro" id="IPR036291">
    <property type="entry name" value="NAD(P)-bd_dom_sf"/>
</dbReference>
<feature type="domain" description="Enoyl reductase (ER)" evidence="3">
    <location>
        <begin position="16"/>
        <end position="369"/>
    </location>
</feature>
<dbReference type="AlphaFoldDB" id="A0A2T3AD54"/>
<dbReference type="InterPro" id="IPR020843">
    <property type="entry name" value="ER"/>
</dbReference>
<keyword evidence="2" id="KW-0560">Oxidoreductase</keyword>
<dbReference type="Proteomes" id="UP000241462">
    <property type="component" value="Unassembled WGS sequence"/>
</dbReference>
<dbReference type="Pfam" id="PF00107">
    <property type="entry name" value="ADH_zinc_N"/>
    <property type="match status" value="1"/>
</dbReference>
<dbReference type="Gene3D" id="3.90.180.10">
    <property type="entry name" value="Medium-chain alcohol dehydrogenases, catalytic domain"/>
    <property type="match status" value="1"/>
</dbReference>
<dbReference type="CDD" id="cd08249">
    <property type="entry name" value="enoyl_reductase_like"/>
    <property type="match status" value="1"/>
</dbReference>